<dbReference type="GeneID" id="27316616"/>
<dbReference type="EMBL" id="KN847572">
    <property type="protein sequence ID" value="KIV99713.1"/>
    <property type="molecule type" value="Genomic_DNA"/>
</dbReference>
<dbReference type="CDD" id="cd14688">
    <property type="entry name" value="bZIP_YAP"/>
    <property type="match status" value="1"/>
</dbReference>
<dbReference type="OrthoDB" id="5086080at2759"/>
<gene>
    <name evidence="2" type="ORF">PV09_08643</name>
</gene>
<feature type="compositionally biased region" description="Polar residues" evidence="1">
    <location>
        <begin position="460"/>
        <end position="470"/>
    </location>
</feature>
<dbReference type="HOGENOM" id="CLU_028818_2_1_1"/>
<evidence type="ECO:0000313" key="2">
    <source>
        <dbReference type="EMBL" id="KIV99712.1"/>
    </source>
</evidence>
<feature type="compositionally biased region" description="Low complexity" evidence="1">
    <location>
        <begin position="8"/>
        <end position="21"/>
    </location>
</feature>
<sequence>MATRARRNTTTENPTPAATAVSPPPDADDGKNADTATSRRMRKRELDRRCQRIARERTKNRIAYLEGLVEDFRKQDSTGQVATLMKQLSDMAKERDTLVKTLQSIQNSIQSHQNILSGTQQGIGPCGPGINRANSSPDTEPIHKVESPDGDVQYLHSVERPHPESQVTIRPAPPLDEPFVNDSMNGLIDDPIFPRADADEECECCSQAATASYGSTINMWRYANEVLTRPCQLSRDENELEDAIAEDTPVRALIEGWDAVARRYGGKLPASWTKLRKIDEVIFGRCDPRERLAIMRVMHTLLRYHTVRTIEKREKVPPWYLQRPSQSMAHSYAIDFFAWPGLRERFVFHQHRYCGNIFWHLFCNSLKINWPYEFRDCYTRNLETGEYKISDSFDSRISDINAWTMRPDIFKRWPEFYADFPRSADHIPMHVTVRMQPAANTQQVPPQKLLEAPRVHDRTQSVPENVNESDSSAEEQPQMAYWDPLQAAIIDASYSALPGKGLVDLLGQGHYADFGGRVGHDFSF</sequence>
<dbReference type="EMBL" id="KN847572">
    <property type="protein sequence ID" value="KIV99712.1"/>
    <property type="molecule type" value="Genomic_DNA"/>
</dbReference>
<dbReference type="VEuPathDB" id="FungiDB:PV09_08643"/>
<accession>A0A0D1ZZ52</accession>
<dbReference type="Pfam" id="PF11905">
    <property type="entry name" value="DUF3425"/>
    <property type="match status" value="1"/>
</dbReference>
<protein>
    <recommendedName>
        <fullName evidence="4">BZIP domain-containing protein</fullName>
    </recommendedName>
</protein>
<evidence type="ECO:0008006" key="4">
    <source>
        <dbReference type="Google" id="ProtNLM"/>
    </source>
</evidence>
<name>A0A0D1ZZ52_9PEZI</name>
<dbReference type="PANTHER" id="PTHR37012:SF7">
    <property type="entry name" value="B-ZIP TRANSCRIPTION FACTOR (EUROFUNG)-RELATED"/>
    <property type="match status" value="1"/>
</dbReference>
<evidence type="ECO:0000313" key="3">
    <source>
        <dbReference type="Proteomes" id="UP000053259"/>
    </source>
</evidence>
<reference evidence="2 3" key="1">
    <citation type="submission" date="2015-01" db="EMBL/GenBank/DDBJ databases">
        <title>The Genome Sequence of Ochroconis gallopava CBS43764.</title>
        <authorList>
            <consortium name="The Broad Institute Genomics Platform"/>
            <person name="Cuomo C."/>
            <person name="de Hoog S."/>
            <person name="Gorbushina A."/>
            <person name="Stielow B."/>
            <person name="Teixiera M."/>
            <person name="Abouelleil A."/>
            <person name="Chapman S.B."/>
            <person name="Priest M."/>
            <person name="Young S.K."/>
            <person name="Wortman J."/>
            <person name="Nusbaum C."/>
            <person name="Birren B."/>
        </authorList>
    </citation>
    <scope>NUCLEOTIDE SEQUENCE [LARGE SCALE GENOMIC DNA]</scope>
    <source>
        <strain evidence="2 3">CBS 43764</strain>
    </source>
</reference>
<keyword evidence="3" id="KW-1185">Reference proteome</keyword>
<feature type="region of interest" description="Disordered" evidence="1">
    <location>
        <begin position="1"/>
        <end position="46"/>
    </location>
</feature>
<dbReference type="RefSeq" id="XP_016209583.1">
    <property type="nucleotide sequence ID" value="XM_016362570.1"/>
</dbReference>
<dbReference type="AlphaFoldDB" id="A0A0D1ZZ52"/>
<feature type="region of interest" description="Disordered" evidence="1">
    <location>
        <begin position="455"/>
        <end position="477"/>
    </location>
</feature>
<dbReference type="Proteomes" id="UP000053259">
    <property type="component" value="Unassembled WGS sequence"/>
</dbReference>
<proteinExistence type="predicted"/>
<dbReference type="RefSeq" id="XP_016209582.1">
    <property type="nucleotide sequence ID" value="XM_016362569.1"/>
</dbReference>
<evidence type="ECO:0000256" key="1">
    <source>
        <dbReference type="SAM" id="MobiDB-lite"/>
    </source>
</evidence>
<dbReference type="PANTHER" id="PTHR37012">
    <property type="entry name" value="B-ZIP TRANSCRIPTION FACTOR (EUROFUNG)-RELATED"/>
    <property type="match status" value="1"/>
</dbReference>
<organism evidence="2 3">
    <name type="scientific">Verruconis gallopava</name>
    <dbReference type="NCBI Taxonomy" id="253628"/>
    <lineage>
        <taxon>Eukaryota</taxon>
        <taxon>Fungi</taxon>
        <taxon>Dikarya</taxon>
        <taxon>Ascomycota</taxon>
        <taxon>Pezizomycotina</taxon>
        <taxon>Dothideomycetes</taxon>
        <taxon>Pleosporomycetidae</taxon>
        <taxon>Venturiales</taxon>
        <taxon>Sympoventuriaceae</taxon>
        <taxon>Verruconis</taxon>
    </lineage>
</organism>
<dbReference type="InterPro" id="IPR021833">
    <property type="entry name" value="DUF3425"/>
</dbReference>